<dbReference type="RefSeq" id="WP_108312560.1">
    <property type="nucleotide sequence ID" value="NZ_NESN01000002.1"/>
</dbReference>
<dbReference type="SUPFAM" id="SSF52402">
    <property type="entry name" value="Adenine nucleotide alpha hydrolases-like"/>
    <property type="match status" value="1"/>
</dbReference>
<comment type="similarity">
    <text evidence="1">Belongs to the universal stress protein A family.</text>
</comment>
<reference evidence="3 4" key="1">
    <citation type="submission" date="2017-04" db="EMBL/GenBank/DDBJ databases">
        <title>Unexpected and diverse lifestyles within the genus Limnohabitans.</title>
        <authorList>
            <person name="Kasalicky V."/>
            <person name="Mehrshad M."/>
            <person name="Andrei S.-A."/>
            <person name="Salcher M."/>
            <person name="Kratochvilova H."/>
            <person name="Simek K."/>
            <person name="Ghai R."/>
        </authorList>
    </citation>
    <scope>NUCLEOTIDE SEQUENCE [LARGE SCALE GENOMIC DNA]</scope>
    <source>
        <strain evidence="3 4">II-B4</strain>
    </source>
</reference>
<dbReference type="PANTHER" id="PTHR31964">
    <property type="entry name" value="ADENINE NUCLEOTIDE ALPHA HYDROLASES-LIKE SUPERFAMILY PROTEIN"/>
    <property type="match status" value="1"/>
</dbReference>
<dbReference type="OrthoDB" id="9792500at2"/>
<evidence type="ECO:0000256" key="1">
    <source>
        <dbReference type="ARBA" id="ARBA00008791"/>
    </source>
</evidence>
<protein>
    <submittedName>
        <fullName evidence="3">Universal stress protein UspA</fullName>
    </submittedName>
</protein>
<feature type="domain" description="UspA" evidence="2">
    <location>
        <begin position="2"/>
        <end position="140"/>
    </location>
</feature>
<dbReference type="InterPro" id="IPR014729">
    <property type="entry name" value="Rossmann-like_a/b/a_fold"/>
</dbReference>
<evidence type="ECO:0000313" key="4">
    <source>
        <dbReference type="Proteomes" id="UP000250790"/>
    </source>
</evidence>
<dbReference type="PANTHER" id="PTHR31964:SF113">
    <property type="entry name" value="USPA DOMAIN-CONTAINING PROTEIN"/>
    <property type="match status" value="1"/>
</dbReference>
<keyword evidence="4" id="KW-1185">Reference proteome</keyword>
<dbReference type="Gene3D" id="3.40.50.620">
    <property type="entry name" value="HUPs"/>
    <property type="match status" value="1"/>
</dbReference>
<sequence length="140" mass="15151">MKILLAVDGSEYTKKMLAYLSTHDELFNANNSYTLLTVQPQLPPRARAVVGKEAVETFHREESEKVLSPVTKFLLRHGIDAKTVSKVGHAGETISKTADSGKFDLVVMGSHGHGTLGNLVMGSVATQVLAHCKVPVLLVR</sequence>
<evidence type="ECO:0000259" key="2">
    <source>
        <dbReference type="Pfam" id="PF00582"/>
    </source>
</evidence>
<evidence type="ECO:0000313" key="3">
    <source>
        <dbReference type="EMBL" id="PUE54606.1"/>
    </source>
</evidence>
<dbReference type="InterPro" id="IPR006016">
    <property type="entry name" value="UspA"/>
</dbReference>
<dbReference type="PRINTS" id="PR01438">
    <property type="entry name" value="UNVRSLSTRESS"/>
</dbReference>
<comment type="caution">
    <text evidence="3">The sequence shown here is derived from an EMBL/GenBank/DDBJ whole genome shotgun (WGS) entry which is preliminary data.</text>
</comment>
<dbReference type="Proteomes" id="UP000250790">
    <property type="component" value="Unassembled WGS sequence"/>
</dbReference>
<accession>A0A315E9I7</accession>
<dbReference type="EMBL" id="NESN01000002">
    <property type="protein sequence ID" value="PUE54606.1"/>
    <property type="molecule type" value="Genomic_DNA"/>
</dbReference>
<dbReference type="CDD" id="cd00293">
    <property type="entry name" value="USP-like"/>
    <property type="match status" value="1"/>
</dbReference>
<dbReference type="Pfam" id="PF00582">
    <property type="entry name" value="Usp"/>
    <property type="match status" value="1"/>
</dbReference>
<dbReference type="AlphaFoldDB" id="A0A315E9I7"/>
<proteinExistence type="inferred from homology"/>
<name>A0A315E9I7_9BURK</name>
<gene>
    <name evidence="3" type="ORF">B9Z37_06930</name>
</gene>
<dbReference type="InterPro" id="IPR006015">
    <property type="entry name" value="Universal_stress_UspA"/>
</dbReference>
<organism evidence="3 4">
    <name type="scientific">Limnohabitans parvus II-B4</name>
    <dbReference type="NCBI Taxonomy" id="1293052"/>
    <lineage>
        <taxon>Bacteria</taxon>
        <taxon>Pseudomonadati</taxon>
        <taxon>Pseudomonadota</taxon>
        <taxon>Betaproteobacteria</taxon>
        <taxon>Burkholderiales</taxon>
        <taxon>Comamonadaceae</taxon>
        <taxon>Limnohabitans</taxon>
    </lineage>
</organism>